<organism evidence="4 5">
    <name type="scientific">Micavibrio aeruginosavorus</name>
    <dbReference type="NCBI Taxonomy" id="349221"/>
    <lineage>
        <taxon>Bacteria</taxon>
        <taxon>Pseudomonadati</taxon>
        <taxon>Bdellovibrionota</taxon>
        <taxon>Bdellovibrionia</taxon>
        <taxon>Bdellovibrionales</taxon>
        <taxon>Pseudobdellovibrionaceae</taxon>
        <taxon>Micavibrio</taxon>
    </lineage>
</organism>
<evidence type="ECO:0000256" key="2">
    <source>
        <dbReference type="SAM" id="SignalP"/>
    </source>
</evidence>
<evidence type="ECO:0000256" key="1">
    <source>
        <dbReference type="SAM" id="MobiDB-lite"/>
    </source>
</evidence>
<feature type="chain" id="PRO_5015915663" description="Pilus formation protein N-terminal domain-containing protein" evidence="2">
    <location>
        <begin position="29"/>
        <end position="240"/>
    </location>
</feature>
<evidence type="ECO:0000259" key="3">
    <source>
        <dbReference type="Pfam" id="PF13629"/>
    </source>
</evidence>
<comment type="caution">
    <text evidence="4">The sequence shown here is derived from an EMBL/GenBank/DDBJ whole genome shotgun (WGS) entry which is preliminary data.</text>
</comment>
<protein>
    <recommendedName>
        <fullName evidence="3">Pilus formation protein N-terminal domain-containing protein</fullName>
    </recommendedName>
</protein>
<gene>
    <name evidence="4" type="ORF">DI586_07785</name>
</gene>
<feature type="region of interest" description="Disordered" evidence="1">
    <location>
        <begin position="200"/>
        <end position="240"/>
    </location>
</feature>
<evidence type="ECO:0000313" key="5">
    <source>
        <dbReference type="Proteomes" id="UP000249739"/>
    </source>
</evidence>
<dbReference type="Pfam" id="PF13629">
    <property type="entry name" value="T2SS-T3SS_pil_N"/>
    <property type="match status" value="1"/>
</dbReference>
<sequence>MKSLILSTGVKSLAFAALMSLTCHQAHAESGLAKYKTQLEAAAASAKPVPVEQQEITSPPLKNVDAIDQSELEDIDELPPIAEDSLEIEPLRVSLDKPEIIRLDRDAVNVIVGSNENLRVVPDTNRNLVLIAKKPGSTYFRALDTDGKVIMQRHVIIGSPTKNYIRIRRACANGTQGCKQYSVYYCPDMCHEVNVVQDASGPGAAIPEETPSGPSNTGAQADLNEDLMETPKTEEPPPGE</sequence>
<name>A0A2W5HAM9_9BACT</name>
<dbReference type="InterPro" id="IPR032789">
    <property type="entry name" value="T2SS-T3SS_pil_N"/>
</dbReference>
<dbReference type="Proteomes" id="UP000249739">
    <property type="component" value="Unassembled WGS sequence"/>
</dbReference>
<dbReference type="EMBL" id="QFOT01000086">
    <property type="protein sequence ID" value="PZP55136.1"/>
    <property type="molecule type" value="Genomic_DNA"/>
</dbReference>
<reference evidence="4 5" key="1">
    <citation type="submission" date="2017-08" db="EMBL/GenBank/DDBJ databases">
        <title>Infants hospitalized years apart are colonized by the same room-sourced microbial strains.</title>
        <authorList>
            <person name="Brooks B."/>
            <person name="Olm M.R."/>
            <person name="Firek B.A."/>
            <person name="Baker R."/>
            <person name="Thomas B.C."/>
            <person name="Morowitz M.J."/>
            <person name="Banfield J.F."/>
        </authorList>
    </citation>
    <scope>NUCLEOTIDE SEQUENCE [LARGE SCALE GENOMIC DNA]</scope>
    <source>
        <strain evidence="4">S2_006_000_R2_64</strain>
    </source>
</reference>
<dbReference type="AlphaFoldDB" id="A0A2W5HAM9"/>
<proteinExistence type="predicted"/>
<feature type="domain" description="Pilus formation protein N-terminal" evidence="3">
    <location>
        <begin position="90"/>
        <end position="157"/>
    </location>
</feature>
<keyword evidence="2" id="KW-0732">Signal</keyword>
<feature type="signal peptide" evidence="2">
    <location>
        <begin position="1"/>
        <end position="28"/>
    </location>
</feature>
<evidence type="ECO:0000313" key="4">
    <source>
        <dbReference type="EMBL" id="PZP55136.1"/>
    </source>
</evidence>
<accession>A0A2W5HAM9</accession>
<feature type="compositionally biased region" description="Basic and acidic residues" evidence="1">
    <location>
        <begin position="229"/>
        <end position="240"/>
    </location>
</feature>